<reference evidence="2" key="2">
    <citation type="submission" date="2022-01" db="EMBL/GenBank/DDBJ databases">
        <authorList>
            <person name="Yamashiro T."/>
            <person name="Shiraishi A."/>
            <person name="Satake H."/>
            <person name="Nakayama K."/>
        </authorList>
    </citation>
    <scope>NUCLEOTIDE SEQUENCE</scope>
</reference>
<organism evidence="2 3">
    <name type="scientific">Tanacetum coccineum</name>
    <dbReference type="NCBI Taxonomy" id="301880"/>
    <lineage>
        <taxon>Eukaryota</taxon>
        <taxon>Viridiplantae</taxon>
        <taxon>Streptophyta</taxon>
        <taxon>Embryophyta</taxon>
        <taxon>Tracheophyta</taxon>
        <taxon>Spermatophyta</taxon>
        <taxon>Magnoliopsida</taxon>
        <taxon>eudicotyledons</taxon>
        <taxon>Gunneridae</taxon>
        <taxon>Pentapetalae</taxon>
        <taxon>asterids</taxon>
        <taxon>campanulids</taxon>
        <taxon>Asterales</taxon>
        <taxon>Asteraceae</taxon>
        <taxon>Asteroideae</taxon>
        <taxon>Anthemideae</taxon>
        <taxon>Anthemidinae</taxon>
        <taxon>Tanacetum</taxon>
    </lineage>
</organism>
<comment type="caution">
    <text evidence="2">The sequence shown here is derived from an EMBL/GenBank/DDBJ whole genome shotgun (WGS) entry which is preliminary data.</text>
</comment>
<sequence>MLLKFSQIVNQLYAFIYETNHSKSGLRLPSIVALGRTEKAFFTGLKKFVEHYKPLLKNYGNIKCPCKSCRNVSFVSIKNLSQQIVTLNINGQLTDVDAPPNIIDVDEDDDFIDDKDVVPRDLADSNDEVLTNDDDDDDVAVVYSSEEED</sequence>
<evidence type="ECO:0000313" key="2">
    <source>
        <dbReference type="EMBL" id="GJS79372.1"/>
    </source>
</evidence>
<evidence type="ECO:0000259" key="1">
    <source>
        <dbReference type="Pfam" id="PF13963"/>
    </source>
</evidence>
<keyword evidence="3" id="KW-1185">Reference proteome</keyword>
<dbReference type="Proteomes" id="UP001151760">
    <property type="component" value="Unassembled WGS sequence"/>
</dbReference>
<dbReference type="EMBL" id="BQNB010010592">
    <property type="protein sequence ID" value="GJS79372.1"/>
    <property type="molecule type" value="Genomic_DNA"/>
</dbReference>
<accession>A0ABQ4YR33</accession>
<dbReference type="Pfam" id="PF13963">
    <property type="entry name" value="Transpos_assoc"/>
    <property type="match status" value="1"/>
</dbReference>
<dbReference type="InterPro" id="IPR029480">
    <property type="entry name" value="Transpos_assoc"/>
</dbReference>
<protein>
    <submittedName>
        <fullName evidence="2">SRP72 RNA-binding domain-containing protein</fullName>
    </submittedName>
</protein>
<evidence type="ECO:0000313" key="3">
    <source>
        <dbReference type="Proteomes" id="UP001151760"/>
    </source>
</evidence>
<feature type="domain" description="Transposase-associated" evidence="1">
    <location>
        <begin position="35"/>
        <end position="85"/>
    </location>
</feature>
<name>A0ABQ4YR33_9ASTR</name>
<reference evidence="2" key="1">
    <citation type="journal article" date="2022" name="Int. J. Mol. Sci.">
        <title>Draft Genome of Tanacetum Coccineum: Genomic Comparison of Closely Related Tanacetum-Family Plants.</title>
        <authorList>
            <person name="Yamashiro T."/>
            <person name="Shiraishi A."/>
            <person name="Nakayama K."/>
            <person name="Satake H."/>
        </authorList>
    </citation>
    <scope>NUCLEOTIDE SEQUENCE</scope>
</reference>
<gene>
    <name evidence="2" type="ORF">Tco_0729253</name>
</gene>
<proteinExistence type="predicted"/>